<dbReference type="InterPro" id="IPR005467">
    <property type="entry name" value="His_kinase_dom"/>
</dbReference>
<feature type="transmembrane region" description="Helical" evidence="20">
    <location>
        <begin position="14"/>
        <end position="34"/>
    </location>
</feature>
<evidence type="ECO:0000256" key="10">
    <source>
        <dbReference type="ARBA" id="ARBA00022777"/>
    </source>
</evidence>
<dbReference type="SMART" id="SM00091">
    <property type="entry name" value="PAS"/>
    <property type="match status" value="2"/>
</dbReference>
<dbReference type="GO" id="GO:0005886">
    <property type="term" value="C:plasma membrane"/>
    <property type="evidence" value="ECO:0007669"/>
    <property type="project" value="UniProtKB-SubCell"/>
</dbReference>
<comment type="subcellular location">
    <subcellularLocation>
        <location evidence="2">Cell membrane</location>
        <topology evidence="2">Multi-pass membrane protein</topology>
    </subcellularLocation>
</comment>
<dbReference type="Gene3D" id="3.40.50.2300">
    <property type="match status" value="2"/>
</dbReference>
<dbReference type="PROSITE" id="PS50110">
    <property type="entry name" value="RESPONSE_REGULATORY"/>
    <property type="match status" value="2"/>
</dbReference>
<evidence type="ECO:0000256" key="3">
    <source>
        <dbReference type="ARBA" id="ARBA00006402"/>
    </source>
</evidence>
<evidence type="ECO:0000259" key="23">
    <source>
        <dbReference type="PROSITE" id="PS50112"/>
    </source>
</evidence>
<keyword evidence="5" id="KW-1003">Cell membrane</keyword>
<feature type="modified residue" description="Phosphohistidine" evidence="18">
    <location>
        <position position="953"/>
    </location>
</feature>
<feature type="domain" description="Response regulatory" evidence="22">
    <location>
        <begin position="756"/>
        <end position="873"/>
    </location>
</feature>
<dbReference type="Pfam" id="PF00512">
    <property type="entry name" value="HisKA"/>
    <property type="match status" value="1"/>
</dbReference>
<evidence type="ECO:0000259" key="21">
    <source>
        <dbReference type="PROSITE" id="PS50109"/>
    </source>
</evidence>
<evidence type="ECO:0000313" key="25">
    <source>
        <dbReference type="EMBL" id="HCE17173.1"/>
    </source>
</evidence>
<name>A0A3D1JFA3_9CHLR</name>
<keyword evidence="11" id="KW-0067">ATP-binding</keyword>
<dbReference type="CDD" id="cd00082">
    <property type="entry name" value="HisKA"/>
    <property type="match status" value="1"/>
</dbReference>
<comment type="subunit">
    <text evidence="15">At low DSF concentrations, interacts with RpfF.</text>
</comment>
<keyword evidence="6 19" id="KW-0597">Phosphoprotein</keyword>
<dbReference type="SUPFAM" id="SSF47384">
    <property type="entry name" value="Homodimeric domain of signal transducing histidine kinase"/>
    <property type="match status" value="1"/>
</dbReference>
<dbReference type="GO" id="GO:0005524">
    <property type="term" value="F:ATP binding"/>
    <property type="evidence" value="ECO:0007669"/>
    <property type="project" value="UniProtKB-KW"/>
</dbReference>
<evidence type="ECO:0000256" key="2">
    <source>
        <dbReference type="ARBA" id="ARBA00004651"/>
    </source>
</evidence>
<evidence type="ECO:0000256" key="19">
    <source>
        <dbReference type="PROSITE-ProRule" id="PRU00169"/>
    </source>
</evidence>
<keyword evidence="13" id="KW-0902">Two-component regulatory system</keyword>
<dbReference type="PRINTS" id="PR00344">
    <property type="entry name" value="BCTRLSENSOR"/>
</dbReference>
<dbReference type="AlphaFoldDB" id="A0A3D1JFA3"/>
<dbReference type="Pfam" id="PF00072">
    <property type="entry name" value="Response_reg"/>
    <property type="match status" value="2"/>
</dbReference>
<dbReference type="InterPro" id="IPR008207">
    <property type="entry name" value="Sig_transdc_His_kin_Hpt_dom"/>
</dbReference>
<evidence type="ECO:0000256" key="14">
    <source>
        <dbReference type="ARBA" id="ARBA00023136"/>
    </source>
</evidence>
<feature type="domain" description="Histidine kinase" evidence="21">
    <location>
        <begin position="367"/>
        <end position="588"/>
    </location>
</feature>
<feature type="domain" description="PAS" evidence="23">
    <location>
        <begin position="121"/>
        <end position="166"/>
    </location>
</feature>
<keyword evidence="14 20" id="KW-0472">Membrane</keyword>
<feature type="modified residue" description="4-aspartylphosphate" evidence="19">
    <location>
        <position position="661"/>
    </location>
</feature>
<dbReference type="GO" id="GO:0006355">
    <property type="term" value="P:regulation of DNA-templated transcription"/>
    <property type="evidence" value="ECO:0007669"/>
    <property type="project" value="InterPro"/>
</dbReference>
<keyword evidence="12 20" id="KW-1133">Transmembrane helix</keyword>
<dbReference type="CDD" id="cd00088">
    <property type="entry name" value="HPT"/>
    <property type="match status" value="1"/>
</dbReference>
<dbReference type="Gene3D" id="3.30.565.10">
    <property type="entry name" value="Histidine kinase-like ATPase, C-terminal domain"/>
    <property type="match status" value="1"/>
</dbReference>
<evidence type="ECO:0000256" key="8">
    <source>
        <dbReference type="ARBA" id="ARBA00022692"/>
    </source>
</evidence>
<dbReference type="Pfam" id="PF00989">
    <property type="entry name" value="PAS"/>
    <property type="match status" value="1"/>
</dbReference>
<feature type="domain" description="PAS" evidence="23">
    <location>
        <begin position="232"/>
        <end position="302"/>
    </location>
</feature>
<dbReference type="PROSITE" id="PS50109">
    <property type="entry name" value="HIS_KIN"/>
    <property type="match status" value="1"/>
</dbReference>
<dbReference type="RefSeq" id="WP_062189375.1">
    <property type="nucleotide sequence ID" value="NZ_DF967965.1"/>
</dbReference>
<sequence length="1010" mass="113297">MRWKLGWNHALQRAVRGALVGLLFPLVAWIVEWALVRRLPFTVNHFIEIQKNPLIWIIELAPVVLGFYSWYIGRREETLMRLSQNMEVELRERTVETAQVNAELAAEIQERKRIEAIISRAKKEWETIFDAVSDLILLVDAQDRIVRCNLAVARAFQTTFQEVIGKPIQGFFYGVDDGRLMPIGRQIVFPMLGGYFDVNVFDVRREDGSEGKIYVVRDVTELVERERENSRQRQFYEALVENSPVAIVTLDLEERIVTFNPAFERLFGYRLEEAVGKDINSLIVPAEMLPESEQYSKTVVEGGTLHVFTQRQTRDGRVLDVELHAVPVIVGGQRVGALAIYHDVSDLQRARKAAEAADMAKSNFLANMSHEIRTPMNGIIGMLELLQGTELSEDQADYLDTARQSADALLSLINDILDFSKIEAGRMTLETIDFDLRTTVEGVATIMAQRAEARGLELACLIYHNVPSRLRGDPGRLRQVLVNLVGNAIKFTHQGEVVIRVMLESETEDQVTLLFTVSDTGIGIPKDRLGIIFERFMQVDSSTTRQYGGTGLGLAISRQLVEMMGGEIGVESEVGKGSTFWFTARFGRSFSQVEPEVPIPVELEGIRILGVDDNATNRIILEKMLEPYGCRIDVVERGEDALNALRGAVRLGDPYRLVLLDMQMPVMDGEQTLAAIKADPIIRDVKVIILTSMGQRGDAGRLEEMGCGGYLVKPIKQSHLIEAVLTVLRQSQKPHPQTQQLVTRHTLQENRRPGLRVLLAEDNPVNQKLAVILLKKSGYSVDVVENGVQAVAAATSGQYDVVLMDVQMPELDGLEATRRIRQQEAEGKHVPIIAVTAHALQGDRERCLDAGMDDYISKPIQQEELMTTLERWVPRAGQPPESESITGVPVEPVHDEGEERWLDLKSALPRFSNDMAFLLEMLEEFSRQLEAGCVQMRDAVQSGNATGLQHLAHSLKGAAAAFSMDQLTETAREIEMRARSNTFQDVIPLIEKMEVMLPKIREYLGRHQVA</sequence>
<keyword evidence="8 20" id="KW-0812">Transmembrane</keyword>
<dbReference type="Gene3D" id="1.20.120.160">
    <property type="entry name" value="HPT domain"/>
    <property type="match status" value="1"/>
</dbReference>
<dbReference type="PROSITE" id="PS50894">
    <property type="entry name" value="HPT"/>
    <property type="match status" value="1"/>
</dbReference>
<keyword evidence="7" id="KW-0808">Transferase</keyword>
<keyword evidence="9" id="KW-0547">Nucleotide-binding</keyword>
<dbReference type="Pfam" id="PF02518">
    <property type="entry name" value="HATPase_c"/>
    <property type="match status" value="1"/>
</dbReference>
<evidence type="ECO:0000256" key="17">
    <source>
        <dbReference type="ARBA" id="ARBA00074306"/>
    </source>
</evidence>
<evidence type="ECO:0000256" key="7">
    <source>
        <dbReference type="ARBA" id="ARBA00022679"/>
    </source>
</evidence>
<evidence type="ECO:0000256" key="18">
    <source>
        <dbReference type="PROSITE-ProRule" id="PRU00110"/>
    </source>
</evidence>
<dbReference type="FunFam" id="1.10.287.130:FF:000002">
    <property type="entry name" value="Two-component osmosensing histidine kinase"/>
    <property type="match status" value="1"/>
</dbReference>
<dbReference type="Proteomes" id="UP000264141">
    <property type="component" value="Unassembled WGS sequence"/>
</dbReference>
<dbReference type="SMART" id="SM00387">
    <property type="entry name" value="HATPase_c"/>
    <property type="match status" value="1"/>
</dbReference>
<dbReference type="InterPro" id="IPR003594">
    <property type="entry name" value="HATPase_dom"/>
</dbReference>
<dbReference type="EMBL" id="DPBP01000021">
    <property type="protein sequence ID" value="HCE17173.1"/>
    <property type="molecule type" value="Genomic_DNA"/>
</dbReference>
<evidence type="ECO:0000256" key="12">
    <source>
        <dbReference type="ARBA" id="ARBA00022989"/>
    </source>
</evidence>
<feature type="modified residue" description="4-aspartylphosphate" evidence="19">
    <location>
        <position position="805"/>
    </location>
</feature>
<evidence type="ECO:0000256" key="16">
    <source>
        <dbReference type="ARBA" id="ARBA00068150"/>
    </source>
</evidence>
<dbReference type="NCBIfam" id="TIGR00229">
    <property type="entry name" value="sensory_box"/>
    <property type="match status" value="1"/>
</dbReference>
<dbReference type="InterPro" id="IPR000014">
    <property type="entry name" value="PAS"/>
</dbReference>
<dbReference type="Pfam" id="PF13188">
    <property type="entry name" value="PAS_8"/>
    <property type="match status" value="1"/>
</dbReference>
<feature type="transmembrane region" description="Helical" evidence="20">
    <location>
        <begin position="54"/>
        <end position="73"/>
    </location>
</feature>
<dbReference type="SUPFAM" id="SSF52172">
    <property type="entry name" value="CheY-like"/>
    <property type="match status" value="2"/>
</dbReference>
<dbReference type="CDD" id="cd17546">
    <property type="entry name" value="REC_hyHK_CKI1_RcsC-like"/>
    <property type="match status" value="1"/>
</dbReference>
<reference evidence="25 26" key="1">
    <citation type="journal article" date="2018" name="Nat. Biotechnol.">
        <title>A standardized bacterial taxonomy based on genome phylogeny substantially revises the tree of life.</title>
        <authorList>
            <person name="Parks D.H."/>
            <person name="Chuvochina M."/>
            <person name="Waite D.W."/>
            <person name="Rinke C."/>
            <person name="Skarshewski A."/>
            <person name="Chaumeil P.A."/>
            <person name="Hugenholtz P."/>
        </authorList>
    </citation>
    <scope>NUCLEOTIDE SEQUENCE [LARGE SCALE GENOMIC DNA]</scope>
    <source>
        <strain evidence="25">UBA8781</strain>
    </source>
</reference>
<dbReference type="InterPro" id="IPR001789">
    <property type="entry name" value="Sig_transdc_resp-reg_receiver"/>
</dbReference>
<dbReference type="InterPro" id="IPR011006">
    <property type="entry name" value="CheY-like_superfamily"/>
</dbReference>
<organism evidence="25 26">
    <name type="scientific">Anaerolinea thermolimosa</name>
    <dbReference type="NCBI Taxonomy" id="229919"/>
    <lineage>
        <taxon>Bacteria</taxon>
        <taxon>Bacillati</taxon>
        <taxon>Chloroflexota</taxon>
        <taxon>Anaerolineae</taxon>
        <taxon>Anaerolineales</taxon>
        <taxon>Anaerolineaceae</taxon>
        <taxon>Anaerolinea</taxon>
    </lineage>
</organism>
<accession>A0A3D1JFA3</accession>
<keyword evidence="10 25" id="KW-0418">Kinase</keyword>
<comment type="similarity">
    <text evidence="3">In the N-terminal section; belongs to the phytochrome family.</text>
</comment>
<evidence type="ECO:0000256" key="20">
    <source>
        <dbReference type="SAM" id="Phobius"/>
    </source>
</evidence>
<dbReference type="InterPro" id="IPR036641">
    <property type="entry name" value="HPT_dom_sf"/>
</dbReference>
<dbReference type="SMART" id="SM00073">
    <property type="entry name" value="HPT"/>
    <property type="match status" value="1"/>
</dbReference>
<dbReference type="CDD" id="cd00130">
    <property type="entry name" value="PAS"/>
    <property type="match status" value="1"/>
</dbReference>
<gene>
    <name evidence="25" type="ORF">DEQ80_04875</name>
</gene>
<dbReference type="SUPFAM" id="SSF55874">
    <property type="entry name" value="ATPase domain of HSP90 chaperone/DNA topoisomerase II/histidine kinase"/>
    <property type="match status" value="1"/>
</dbReference>
<dbReference type="OrthoDB" id="134768at2"/>
<dbReference type="FunFam" id="3.30.565.10:FF:000010">
    <property type="entry name" value="Sensor histidine kinase RcsC"/>
    <property type="match status" value="1"/>
</dbReference>
<evidence type="ECO:0000256" key="11">
    <source>
        <dbReference type="ARBA" id="ARBA00022840"/>
    </source>
</evidence>
<dbReference type="PROSITE" id="PS50112">
    <property type="entry name" value="PAS"/>
    <property type="match status" value="2"/>
</dbReference>
<evidence type="ECO:0000256" key="15">
    <source>
        <dbReference type="ARBA" id="ARBA00064003"/>
    </source>
</evidence>
<dbReference type="InterPro" id="IPR035965">
    <property type="entry name" value="PAS-like_dom_sf"/>
</dbReference>
<evidence type="ECO:0000259" key="24">
    <source>
        <dbReference type="PROSITE" id="PS50894"/>
    </source>
</evidence>
<proteinExistence type="inferred from homology"/>
<evidence type="ECO:0000256" key="1">
    <source>
        <dbReference type="ARBA" id="ARBA00000085"/>
    </source>
</evidence>
<feature type="domain" description="HPt" evidence="24">
    <location>
        <begin position="914"/>
        <end position="1004"/>
    </location>
</feature>
<dbReference type="STRING" id="229919.GCA_001050195_00470"/>
<dbReference type="PANTHER" id="PTHR45339:SF1">
    <property type="entry name" value="HYBRID SIGNAL TRANSDUCTION HISTIDINE KINASE J"/>
    <property type="match status" value="1"/>
</dbReference>
<dbReference type="SUPFAM" id="SSF55785">
    <property type="entry name" value="PYP-like sensor domain (PAS domain)"/>
    <property type="match status" value="2"/>
</dbReference>
<dbReference type="InterPro" id="IPR003661">
    <property type="entry name" value="HisK_dim/P_dom"/>
</dbReference>
<dbReference type="SUPFAM" id="SSF47226">
    <property type="entry name" value="Histidine-containing phosphotransfer domain, HPT domain"/>
    <property type="match status" value="1"/>
</dbReference>
<dbReference type="PANTHER" id="PTHR45339">
    <property type="entry name" value="HYBRID SIGNAL TRANSDUCTION HISTIDINE KINASE J"/>
    <property type="match status" value="1"/>
</dbReference>
<evidence type="ECO:0000259" key="22">
    <source>
        <dbReference type="PROSITE" id="PS50110"/>
    </source>
</evidence>
<feature type="domain" description="Response regulatory" evidence="22">
    <location>
        <begin position="607"/>
        <end position="728"/>
    </location>
</feature>
<evidence type="ECO:0000256" key="5">
    <source>
        <dbReference type="ARBA" id="ARBA00022475"/>
    </source>
</evidence>
<dbReference type="InterPro" id="IPR036890">
    <property type="entry name" value="HATPase_C_sf"/>
</dbReference>
<dbReference type="InterPro" id="IPR036097">
    <property type="entry name" value="HisK_dim/P_sf"/>
</dbReference>
<evidence type="ECO:0000313" key="26">
    <source>
        <dbReference type="Proteomes" id="UP000264141"/>
    </source>
</evidence>
<comment type="catalytic activity">
    <reaction evidence="1">
        <text>ATP + protein L-histidine = ADP + protein N-phospho-L-histidine.</text>
        <dbReference type="EC" id="2.7.13.3"/>
    </reaction>
</comment>
<dbReference type="Gene3D" id="1.10.287.130">
    <property type="match status" value="1"/>
</dbReference>
<dbReference type="InterPro" id="IPR013767">
    <property type="entry name" value="PAS_fold"/>
</dbReference>
<dbReference type="SMART" id="SM00388">
    <property type="entry name" value="HisKA"/>
    <property type="match status" value="1"/>
</dbReference>
<dbReference type="CDD" id="cd16922">
    <property type="entry name" value="HATPase_EvgS-ArcB-TorS-like"/>
    <property type="match status" value="1"/>
</dbReference>
<dbReference type="GO" id="GO:0000155">
    <property type="term" value="F:phosphorelay sensor kinase activity"/>
    <property type="evidence" value="ECO:0007669"/>
    <property type="project" value="InterPro"/>
</dbReference>
<comment type="caution">
    <text evidence="25">The sequence shown here is derived from an EMBL/GenBank/DDBJ whole genome shotgun (WGS) entry which is preliminary data.</text>
</comment>
<dbReference type="SMART" id="SM00448">
    <property type="entry name" value="REC"/>
    <property type="match status" value="2"/>
</dbReference>
<evidence type="ECO:0000256" key="13">
    <source>
        <dbReference type="ARBA" id="ARBA00023012"/>
    </source>
</evidence>
<dbReference type="InterPro" id="IPR004358">
    <property type="entry name" value="Sig_transdc_His_kin-like_C"/>
</dbReference>
<dbReference type="EC" id="2.7.13.3" evidence="4"/>
<evidence type="ECO:0000256" key="9">
    <source>
        <dbReference type="ARBA" id="ARBA00022741"/>
    </source>
</evidence>
<evidence type="ECO:0000256" key="6">
    <source>
        <dbReference type="ARBA" id="ARBA00022553"/>
    </source>
</evidence>
<evidence type="ECO:0000256" key="4">
    <source>
        <dbReference type="ARBA" id="ARBA00012438"/>
    </source>
</evidence>
<protein>
    <recommendedName>
        <fullName evidence="17">Circadian input-output histidine kinase CikA</fullName>
        <ecNumber evidence="4">2.7.13.3</ecNumber>
    </recommendedName>
    <alternativeName>
        <fullName evidence="16">Sensory/regulatory protein RpfC</fullName>
    </alternativeName>
</protein>
<dbReference type="Pfam" id="PF01627">
    <property type="entry name" value="Hpt"/>
    <property type="match status" value="1"/>
</dbReference>
<dbReference type="Gene3D" id="3.30.450.20">
    <property type="entry name" value="PAS domain"/>
    <property type="match status" value="2"/>
</dbReference>